<name>A0AAN8CCP6_CHAGU</name>
<accession>A0AAN8CCP6</accession>
<protein>
    <submittedName>
        <fullName evidence="2">Uncharacterized protein</fullName>
    </submittedName>
</protein>
<keyword evidence="3" id="KW-1185">Reference proteome</keyword>
<dbReference type="Proteomes" id="UP001331515">
    <property type="component" value="Unassembled WGS sequence"/>
</dbReference>
<organism evidence="2 3">
    <name type="scientific">Champsocephalus gunnari</name>
    <name type="common">Mackerel icefish</name>
    <dbReference type="NCBI Taxonomy" id="52237"/>
    <lineage>
        <taxon>Eukaryota</taxon>
        <taxon>Metazoa</taxon>
        <taxon>Chordata</taxon>
        <taxon>Craniata</taxon>
        <taxon>Vertebrata</taxon>
        <taxon>Euteleostomi</taxon>
        <taxon>Actinopterygii</taxon>
        <taxon>Neopterygii</taxon>
        <taxon>Teleostei</taxon>
        <taxon>Neoteleostei</taxon>
        <taxon>Acanthomorphata</taxon>
        <taxon>Eupercaria</taxon>
        <taxon>Perciformes</taxon>
        <taxon>Notothenioidei</taxon>
        <taxon>Channichthyidae</taxon>
        <taxon>Champsocephalus</taxon>
    </lineage>
</organism>
<dbReference type="AlphaFoldDB" id="A0AAN8CCP6"/>
<dbReference type="EMBL" id="JAURVH010001532">
    <property type="protein sequence ID" value="KAK5901450.1"/>
    <property type="molecule type" value="Genomic_DNA"/>
</dbReference>
<evidence type="ECO:0000256" key="1">
    <source>
        <dbReference type="SAM" id="Phobius"/>
    </source>
</evidence>
<keyword evidence="1" id="KW-0812">Transmembrane</keyword>
<keyword evidence="1" id="KW-0472">Membrane</keyword>
<comment type="caution">
    <text evidence="2">The sequence shown here is derived from an EMBL/GenBank/DDBJ whole genome shotgun (WGS) entry which is preliminary data.</text>
</comment>
<evidence type="ECO:0000313" key="2">
    <source>
        <dbReference type="EMBL" id="KAK5901450.1"/>
    </source>
</evidence>
<evidence type="ECO:0000313" key="3">
    <source>
        <dbReference type="Proteomes" id="UP001331515"/>
    </source>
</evidence>
<sequence length="97" mass="10706">MLWFSQDSVMIVTQWGAHLTLISSILLIRDLVLARNRLGSAGLYGLAFSLALSPARLPRFCLLSFRRWRHLAGGTVKPIASGLRRVSGGMKVVSNVR</sequence>
<gene>
    <name evidence="2" type="ORF">CgunFtcFv8_026319</name>
</gene>
<proteinExistence type="predicted"/>
<keyword evidence="1" id="KW-1133">Transmembrane helix</keyword>
<feature type="transmembrane region" description="Helical" evidence="1">
    <location>
        <begin position="12"/>
        <end position="32"/>
    </location>
</feature>
<reference evidence="2 3" key="1">
    <citation type="journal article" date="2023" name="Mol. Biol. Evol.">
        <title>Genomics of Secondarily Temperate Adaptation in the Only Non-Antarctic Icefish.</title>
        <authorList>
            <person name="Rivera-Colon A.G."/>
            <person name="Rayamajhi N."/>
            <person name="Minhas B.F."/>
            <person name="Madrigal G."/>
            <person name="Bilyk K.T."/>
            <person name="Yoon V."/>
            <person name="Hune M."/>
            <person name="Gregory S."/>
            <person name="Cheng C.H.C."/>
            <person name="Catchen J.M."/>
        </authorList>
    </citation>
    <scope>NUCLEOTIDE SEQUENCE [LARGE SCALE GENOMIC DNA]</scope>
    <source>
        <tissue evidence="2">White muscle</tissue>
    </source>
</reference>